<accession>A0AAV2LBF5</accession>
<gene>
    <name evidence="2" type="ORF">KC01_LOCUS27614</name>
</gene>
<sequence length="79" mass="8405">MTAPTRTPHDNIVMLLLSRASVSFDLRVSLQSSACALLRGSELTLVLRSANATRGASATDSCLTKHNPSTRGKYGTKTV</sequence>
<protein>
    <submittedName>
        <fullName evidence="2">Uncharacterized protein</fullName>
    </submittedName>
</protein>
<dbReference type="EMBL" id="OZ035845">
    <property type="protein sequence ID" value="CAL1599324.1"/>
    <property type="molecule type" value="Genomic_DNA"/>
</dbReference>
<feature type="region of interest" description="Disordered" evidence="1">
    <location>
        <begin position="56"/>
        <end position="79"/>
    </location>
</feature>
<name>A0AAV2LBF5_KNICA</name>
<feature type="compositionally biased region" description="Polar residues" evidence="1">
    <location>
        <begin position="56"/>
        <end position="70"/>
    </location>
</feature>
<dbReference type="Proteomes" id="UP001497482">
    <property type="component" value="Chromosome 23"/>
</dbReference>
<evidence type="ECO:0000313" key="2">
    <source>
        <dbReference type="EMBL" id="CAL1599324.1"/>
    </source>
</evidence>
<keyword evidence="3" id="KW-1185">Reference proteome</keyword>
<proteinExistence type="predicted"/>
<evidence type="ECO:0000313" key="3">
    <source>
        <dbReference type="Proteomes" id="UP001497482"/>
    </source>
</evidence>
<organism evidence="2 3">
    <name type="scientific">Knipowitschia caucasica</name>
    <name type="common">Caucasian dwarf goby</name>
    <name type="synonym">Pomatoschistus caucasicus</name>
    <dbReference type="NCBI Taxonomy" id="637954"/>
    <lineage>
        <taxon>Eukaryota</taxon>
        <taxon>Metazoa</taxon>
        <taxon>Chordata</taxon>
        <taxon>Craniata</taxon>
        <taxon>Vertebrata</taxon>
        <taxon>Euteleostomi</taxon>
        <taxon>Actinopterygii</taxon>
        <taxon>Neopterygii</taxon>
        <taxon>Teleostei</taxon>
        <taxon>Neoteleostei</taxon>
        <taxon>Acanthomorphata</taxon>
        <taxon>Gobiaria</taxon>
        <taxon>Gobiiformes</taxon>
        <taxon>Gobioidei</taxon>
        <taxon>Gobiidae</taxon>
        <taxon>Gobiinae</taxon>
        <taxon>Knipowitschia</taxon>
    </lineage>
</organism>
<evidence type="ECO:0000256" key="1">
    <source>
        <dbReference type="SAM" id="MobiDB-lite"/>
    </source>
</evidence>
<reference evidence="2 3" key="1">
    <citation type="submission" date="2024-04" db="EMBL/GenBank/DDBJ databases">
        <authorList>
            <person name="Waldvogel A.-M."/>
            <person name="Schoenle A."/>
        </authorList>
    </citation>
    <scope>NUCLEOTIDE SEQUENCE [LARGE SCALE GENOMIC DNA]</scope>
</reference>
<dbReference type="AlphaFoldDB" id="A0AAV2LBF5"/>